<dbReference type="RefSeq" id="WP_244726935.1">
    <property type="nucleotide sequence ID" value="NZ_CP095045.1"/>
</dbReference>
<evidence type="ECO:0000256" key="1">
    <source>
        <dbReference type="SAM" id="MobiDB-lite"/>
    </source>
</evidence>
<dbReference type="Gene3D" id="2.60.40.1260">
    <property type="entry name" value="Lamin Tail domain"/>
    <property type="match status" value="2"/>
</dbReference>
<keyword evidence="2" id="KW-0812">Transmembrane</keyword>
<dbReference type="Pfam" id="PF13449">
    <property type="entry name" value="Phytase-like"/>
    <property type="match status" value="1"/>
</dbReference>
<feature type="chain" id="PRO_5047311778" evidence="3">
    <location>
        <begin position="25"/>
        <end position="757"/>
    </location>
</feature>
<feature type="region of interest" description="Disordered" evidence="1">
    <location>
        <begin position="657"/>
        <end position="706"/>
    </location>
</feature>
<feature type="compositionally biased region" description="Low complexity" evidence="1">
    <location>
        <begin position="666"/>
        <end position="684"/>
    </location>
</feature>
<evidence type="ECO:0000259" key="4">
    <source>
        <dbReference type="PROSITE" id="PS51841"/>
    </source>
</evidence>
<keyword evidence="6" id="KW-1185">Reference proteome</keyword>
<dbReference type="InterPro" id="IPR027372">
    <property type="entry name" value="Phytase-like_dom"/>
</dbReference>
<feature type="compositionally biased region" description="Gly residues" evidence="1">
    <location>
        <begin position="685"/>
        <end position="700"/>
    </location>
</feature>
<accession>A0ABY4FIQ8</accession>
<dbReference type="PROSITE" id="PS51841">
    <property type="entry name" value="LTD"/>
    <property type="match status" value="2"/>
</dbReference>
<proteinExistence type="predicted"/>
<organism evidence="5 6">
    <name type="scientific">Leucobacter allii</name>
    <dbReference type="NCBI Taxonomy" id="2932247"/>
    <lineage>
        <taxon>Bacteria</taxon>
        <taxon>Bacillati</taxon>
        <taxon>Actinomycetota</taxon>
        <taxon>Actinomycetes</taxon>
        <taxon>Micrococcales</taxon>
        <taxon>Microbacteriaceae</taxon>
        <taxon>Leucobacter</taxon>
    </lineage>
</organism>
<dbReference type="EMBL" id="CP095045">
    <property type="protein sequence ID" value="UOQ56575.1"/>
    <property type="molecule type" value="Genomic_DNA"/>
</dbReference>
<evidence type="ECO:0000313" key="6">
    <source>
        <dbReference type="Proteomes" id="UP000831786"/>
    </source>
</evidence>
<protein>
    <submittedName>
        <fullName evidence="5">Lamin tail domain-containing protein</fullName>
    </submittedName>
</protein>
<evidence type="ECO:0000256" key="3">
    <source>
        <dbReference type="SAM" id="SignalP"/>
    </source>
</evidence>
<keyword evidence="2" id="KW-0472">Membrane</keyword>
<name>A0ABY4FIQ8_9MICO</name>
<dbReference type="InterPro" id="IPR036415">
    <property type="entry name" value="Lamin_tail_dom_sf"/>
</dbReference>
<feature type="transmembrane region" description="Helical" evidence="2">
    <location>
        <begin position="731"/>
        <end position="749"/>
    </location>
</feature>
<reference evidence="5 6" key="1">
    <citation type="submission" date="2022-04" db="EMBL/GenBank/DDBJ databases">
        <title>Leucobacter sp. isolated from rhizosphere of garlic.</title>
        <authorList>
            <person name="Won M."/>
            <person name="Lee C.-M."/>
            <person name="Woen H.-Y."/>
            <person name="Kwon S.-W."/>
        </authorList>
    </citation>
    <scope>NUCLEOTIDE SEQUENCE [LARGE SCALE GENOMIC DNA]</scope>
    <source>
        <strain evidence="5 6">H21R-40</strain>
    </source>
</reference>
<dbReference type="Proteomes" id="UP000831786">
    <property type="component" value="Chromosome"/>
</dbReference>
<sequence length="757" mass="75399">MSRKQGAAVAVAMGAVAAIGISGAVGVAAPTPAAAAVDGLRISEIESSGGVPGDWIEFANTGEAPVDLSGFTVRDDDDAHGYAFPAGSTLAPGGYLVIDELQRTGEGDFDFGLGGADAVRLFDPSGALVDAYAWTAHAATTYGVDGDGAWAETEAPTKGEGNRFAAEPEAPTSALRLNEIDSSPGDWVELVNLGDAELSLDGYELRDNSDDHSWAFPAGATIASGGFLVVDEASVGVVDGAPGSFAAAIGIGSADRIRFFDAGGALIDDSGPWEGHAEIGGDPAQATLARCPDGAGEFVLAHPTPGAANSCADPGEGGEEPEPIVTETWPGAPETRELDAAQMFLEDSSGLDAQTGDDGVLLWAVDNGTGTFWKLTAEADGSVAFADGWESGKRARFAKDAGDPAAAGPDTEGITVAGDGMLYLASERDNGAKAVNFNSVLQIDPEAEGPDVVASQEWDLTAQLPQVSANLGIEAVEWVADDELRGRLVDERTGAGYDPADYPLHGEGLFFVAVEDGGRVFAFALNSDGTAEQVADVTPGLPGVMALDYDAVRGGLWAACDDGCAGASAFIAFGAADGAGAEAVDGAGATAGAAAAAAPRVTLFARPEGLPLANTEGFAIAPAGFVVDGRRPAWWFTDGVQAGALRAGWLDAADEIPGGGADSDADGAGSAVGTGSAEGTASGSAGAGGAGGGAASGGAGSSAANGTADASVRATAQSATLAQTGWGANEFLLLVVVLLGAMGAVVLLVSRRRGSAE</sequence>
<gene>
    <name evidence="5" type="ORF">MUN78_12950</name>
</gene>
<dbReference type="Pfam" id="PF00932">
    <property type="entry name" value="LTD"/>
    <property type="match status" value="2"/>
</dbReference>
<dbReference type="SUPFAM" id="SSF74853">
    <property type="entry name" value="Lamin A/C globular tail domain"/>
    <property type="match status" value="2"/>
</dbReference>
<keyword evidence="2" id="KW-1133">Transmembrane helix</keyword>
<evidence type="ECO:0000313" key="5">
    <source>
        <dbReference type="EMBL" id="UOQ56575.1"/>
    </source>
</evidence>
<evidence type="ECO:0000256" key="2">
    <source>
        <dbReference type="SAM" id="Phobius"/>
    </source>
</evidence>
<dbReference type="InterPro" id="IPR001322">
    <property type="entry name" value="Lamin_tail_dom"/>
</dbReference>
<feature type="domain" description="LTD" evidence="4">
    <location>
        <begin position="26"/>
        <end position="136"/>
    </location>
</feature>
<feature type="signal peptide" evidence="3">
    <location>
        <begin position="1"/>
        <end position="24"/>
    </location>
</feature>
<keyword evidence="3" id="KW-0732">Signal</keyword>
<dbReference type="SUPFAM" id="SSF101898">
    <property type="entry name" value="NHL repeat"/>
    <property type="match status" value="1"/>
</dbReference>
<feature type="domain" description="LTD" evidence="4">
    <location>
        <begin position="162"/>
        <end position="307"/>
    </location>
</feature>